<evidence type="ECO:0000313" key="1">
    <source>
        <dbReference type="EMBL" id="ARP97989.1"/>
    </source>
</evidence>
<dbReference type="STRING" id="1235591.CAK95_02025"/>
<dbReference type="Proteomes" id="UP000194137">
    <property type="component" value="Chromosome"/>
</dbReference>
<gene>
    <name evidence="1" type="ORF">CAK95_02025</name>
</gene>
<protein>
    <submittedName>
        <fullName evidence="1">Uncharacterized protein</fullName>
    </submittedName>
</protein>
<dbReference type="AlphaFoldDB" id="A0A1W6ZKV9"/>
<accession>A0A1W6ZKV9</accession>
<dbReference type="KEGG" id="psin:CAK95_02025"/>
<name>A0A1W6ZKV9_9HYPH</name>
<proteinExistence type="predicted"/>
<organism evidence="1 2">
    <name type="scientific">Pseudorhodoplanes sinuspersici</name>
    <dbReference type="NCBI Taxonomy" id="1235591"/>
    <lineage>
        <taxon>Bacteria</taxon>
        <taxon>Pseudomonadati</taxon>
        <taxon>Pseudomonadota</taxon>
        <taxon>Alphaproteobacteria</taxon>
        <taxon>Hyphomicrobiales</taxon>
        <taxon>Pseudorhodoplanes</taxon>
    </lineage>
</organism>
<reference evidence="1 2" key="1">
    <citation type="submission" date="2017-05" db="EMBL/GenBank/DDBJ databases">
        <title>Full genome sequence of Pseudorhodoplanes sinuspersici.</title>
        <authorList>
            <person name="Dastgheib S.M.M."/>
            <person name="Shavandi M."/>
            <person name="Tirandaz H."/>
        </authorList>
    </citation>
    <scope>NUCLEOTIDE SEQUENCE [LARGE SCALE GENOMIC DNA]</scope>
    <source>
        <strain evidence="1 2">RIPI110</strain>
    </source>
</reference>
<evidence type="ECO:0000313" key="2">
    <source>
        <dbReference type="Proteomes" id="UP000194137"/>
    </source>
</evidence>
<keyword evidence="2" id="KW-1185">Reference proteome</keyword>
<sequence length="68" mass="7574">MSEGDTHRDCKGCGTSIPLSEPILVKFQRCYYCGQHHPFGNIWMNRTAPALIVVAIGLIALWWAQLAS</sequence>
<dbReference type="EMBL" id="CP021112">
    <property type="protein sequence ID" value="ARP97989.1"/>
    <property type="molecule type" value="Genomic_DNA"/>
</dbReference>